<gene>
    <name evidence="7" type="ORF">F0U44_01745</name>
</gene>
<dbReference type="PANTHER" id="PTHR11878">
    <property type="entry name" value="SODIUM/CALCIUM EXCHANGER"/>
    <property type="match status" value="1"/>
</dbReference>
<dbReference type="PANTHER" id="PTHR11878:SF65">
    <property type="entry name" value="NA_CA-EXCHANGE PROTEIN, ISOFORM G"/>
    <property type="match status" value="1"/>
</dbReference>
<reference evidence="7 8" key="1">
    <citation type="submission" date="2019-09" db="EMBL/GenBank/DDBJ databases">
        <title>Nocardioides panacisoli sp. nov., isolated from the soil of a ginseng field.</title>
        <authorList>
            <person name="Cho C."/>
        </authorList>
    </citation>
    <scope>NUCLEOTIDE SEQUENCE [LARGE SCALE GENOMIC DNA]</scope>
    <source>
        <strain evidence="7 8">BN130099</strain>
    </source>
</reference>
<evidence type="ECO:0000256" key="1">
    <source>
        <dbReference type="ARBA" id="ARBA00022729"/>
    </source>
</evidence>
<dbReference type="AlphaFoldDB" id="A0A5B1LKI9"/>
<evidence type="ECO:0000256" key="3">
    <source>
        <dbReference type="ARBA" id="ARBA00022837"/>
    </source>
</evidence>
<protein>
    <recommendedName>
        <fullName evidence="6">Calx-beta domain-containing protein</fullName>
    </recommendedName>
</protein>
<keyword evidence="8" id="KW-1185">Reference proteome</keyword>
<accession>A0A5B1LKI9</accession>
<dbReference type="GO" id="GO:0007154">
    <property type="term" value="P:cell communication"/>
    <property type="evidence" value="ECO:0007669"/>
    <property type="project" value="InterPro"/>
</dbReference>
<dbReference type="SUPFAM" id="SSF141072">
    <property type="entry name" value="CalX-like"/>
    <property type="match status" value="3"/>
</dbReference>
<organism evidence="7 8">
    <name type="scientific">Nocardioides humilatus</name>
    <dbReference type="NCBI Taxonomy" id="2607660"/>
    <lineage>
        <taxon>Bacteria</taxon>
        <taxon>Bacillati</taxon>
        <taxon>Actinomycetota</taxon>
        <taxon>Actinomycetes</taxon>
        <taxon>Propionibacteriales</taxon>
        <taxon>Nocardioidaceae</taxon>
        <taxon>Nocardioides</taxon>
    </lineage>
</organism>
<feature type="chain" id="PRO_5022839658" description="Calx-beta domain-containing protein" evidence="5">
    <location>
        <begin position="36"/>
        <end position="378"/>
    </location>
</feature>
<evidence type="ECO:0000313" key="8">
    <source>
        <dbReference type="Proteomes" id="UP000325003"/>
    </source>
</evidence>
<keyword evidence="2" id="KW-0677">Repeat</keyword>
<evidence type="ECO:0000313" key="7">
    <source>
        <dbReference type="EMBL" id="KAA1421073.1"/>
    </source>
</evidence>
<evidence type="ECO:0000256" key="5">
    <source>
        <dbReference type="SAM" id="SignalP"/>
    </source>
</evidence>
<dbReference type="InterPro" id="IPR051171">
    <property type="entry name" value="CaCA"/>
</dbReference>
<dbReference type="GO" id="GO:0016020">
    <property type="term" value="C:membrane"/>
    <property type="evidence" value="ECO:0007669"/>
    <property type="project" value="InterPro"/>
</dbReference>
<comment type="caution">
    <text evidence="7">The sequence shown here is derived from an EMBL/GenBank/DDBJ whole genome shotgun (WGS) entry which is preliminary data.</text>
</comment>
<dbReference type="EMBL" id="VUJV01000001">
    <property type="protein sequence ID" value="KAA1421073.1"/>
    <property type="molecule type" value="Genomic_DNA"/>
</dbReference>
<dbReference type="Pfam" id="PF03160">
    <property type="entry name" value="Calx-beta"/>
    <property type="match status" value="3"/>
</dbReference>
<reference evidence="7 8" key="2">
    <citation type="submission" date="2019-09" db="EMBL/GenBank/DDBJ databases">
        <authorList>
            <person name="Jin C."/>
        </authorList>
    </citation>
    <scope>NUCLEOTIDE SEQUENCE [LARGE SCALE GENOMIC DNA]</scope>
    <source>
        <strain evidence="7 8">BN130099</strain>
    </source>
</reference>
<feature type="domain" description="Calx-beta" evidence="6">
    <location>
        <begin position="269"/>
        <end position="358"/>
    </location>
</feature>
<dbReference type="SMART" id="SM00237">
    <property type="entry name" value="Calx_beta"/>
    <property type="match status" value="3"/>
</dbReference>
<dbReference type="Gene3D" id="2.60.40.2030">
    <property type="match status" value="3"/>
</dbReference>
<evidence type="ECO:0000259" key="6">
    <source>
        <dbReference type="SMART" id="SM00237"/>
    </source>
</evidence>
<sequence>MQRFLDRAARRTTTVAAAAALACGALAMVAPPASAATPAISAIPFALHTAEGNTGQEAYGLYIYRTGDTSGVSKVTVATVDGTATAPTDYTAKAATVVTFRPGENGKYLNVTIKGDQVIEPDESFYFQLSSPVNATIDDGTGEVVIDNDDSNDPPAFVVDGPATLEGDTTHNLTFAIHRTGSSIGTVSVKVATRDGTAVAPGDYKKKALSVVRFTNGQNLKNVLISIKGDLVPEGNEIFYLDLSSPVGAALPDPTATANVFNDDSSAPTAIEIYGSPQPEGDSFSHKVDLYVYRSGNLQGTTTAHYATADGTATAPSDYAAKTGTVTFRPGVTYAIIQITVKGGTEPEPDEQFTVSFTDVTGANVYVGTGTVTITNDD</sequence>
<feature type="signal peptide" evidence="5">
    <location>
        <begin position="1"/>
        <end position="35"/>
    </location>
</feature>
<dbReference type="RefSeq" id="WP_149726533.1">
    <property type="nucleotide sequence ID" value="NZ_VUJV01000001.1"/>
</dbReference>
<keyword evidence="4" id="KW-0813">Transport</keyword>
<proteinExistence type="predicted"/>
<dbReference type="InterPro" id="IPR038081">
    <property type="entry name" value="CalX-like_sf"/>
</dbReference>
<dbReference type="GO" id="GO:0030001">
    <property type="term" value="P:metal ion transport"/>
    <property type="evidence" value="ECO:0007669"/>
    <property type="project" value="TreeGrafter"/>
</dbReference>
<keyword evidence="3" id="KW-0106">Calcium</keyword>
<evidence type="ECO:0000256" key="4">
    <source>
        <dbReference type="ARBA" id="ARBA00023065"/>
    </source>
</evidence>
<dbReference type="PROSITE" id="PS51257">
    <property type="entry name" value="PROKAR_LIPOPROTEIN"/>
    <property type="match status" value="1"/>
</dbReference>
<feature type="domain" description="Calx-beta" evidence="6">
    <location>
        <begin position="25"/>
        <end position="130"/>
    </location>
</feature>
<dbReference type="InterPro" id="IPR003644">
    <property type="entry name" value="Calx_beta"/>
</dbReference>
<dbReference type="Proteomes" id="UP000325003">
    <property type="component" value="Unassembled WGS sequence"/>
</dbReference>
<name>A0A5B1LKI9_9ACTN</name>
<keyword evidence="1 5" id="KW-0732">Signal</keyword>
<keyword evidence="4" id="KW-0406">Ion transport</keyword>
<evidence type="ECO:0000256" key="2">
    <source>
        <dbReference type="ARBA" id="ARBA00022737"/>
    </source>
</evidence>
<feature type="domain" description="Calx-beta" evidence="6">
    <location>
        <begin position="144"/>
        <end position="244"/>
    </location>
</feature>